<keyword evidence="1" id="KW-0812">Transmembrane</keyword>
<dbReference type="InterPro" id="IPR014717">
    <property type="entry name" value="Transl_elong_EF1B/ribsomal_bS6"/>
</dbReference>
<dbReference type="AlphaFoldDB" id="A0A1F5GB98"/>
<protein>
    <submittedName>
        <fullName evidence="2">Uncharacterized protein</fullName>
    </submittedName>
</protein>
<keyword evidence="1" id="KW-0472">Membrane</keyword>
<evidence type="ECO:0000313" key="3">
    <source>
        <dbReference type="Proteomes" id="UP000178577"/>
    </source>
</evidence>
<dbReference type="Pfam" id="PF04350">
    <property type="entry name" value="PilO"/>
    <property type="match status" value="1"/>
</dbReference>
<comment type="caution">
    <text evidence="2">The sequence shown here is derived from an EMBL/GenBank/DDBJ whole genome shotgun (WGS) entry which is preliminary data.</text>
</comment>
<dbReference type="GO" id="GO:0043107">
    <property type="term" value="P:type IV pilus-dependent motility"/>
    <property type="evidence" value="ECO:0007669"/>
    <property type="project" value="InterPro"/>
</dbReference>
<accession>A0A1F5GB98</accession>
<dbReference type="Proteomes" id="UP000178577">
    <property type="component" value="Unassembled WGS sequence"/>
</dbReference>
<evidence type="ECO:0000256" key="1">
    <source>
        <dbReference type="SAM" id="Phobius"/>
    </source>
</evidence>
<evidence type="ECO:0000313" key="2">
    <source>
        <dbReference type="EMBL" id="OGD89107.1"/>
    </source>
</evidence>
<dbReference type="Gene3D" id="3.30.70.60">
    <property type="match status" value="1"/>
</dbReference>
<sequence>MQLPTIAILKSENSAQLTKLTNLAAPVGALVISVLILIFVVWPKFSEVLRLRTANRDLTTRAFNLTQKADKLGSLDNLLLEGQLVAAEQLLPSDKSVFTLVSQIEKTAGASGVLLSRVELTPGNLSENAAPDKPVAAQSAAKDDTLGVASKIQLKISISSDYRSLVIFLNNILSLPRAVAVRDLTIAASSSSGSSQIKASMLVDAYWKALPKQLASIESPVEEPTPNEASRLERISSTGFSTLPSIPSVPLGRQDIFAPF</sequence>
<reference evidence="2 3" key="1">
    <citation type="journal article" date="2016" name="Nat. Commun.">
        <title>Thousands of microbial genomes shed light on interconnected biogeochemical processes in an aquifer system.</title>
        <authorList>
            <person name="Anantharaman K."/>
            <person name="Brown C.T."/>
            <person name="Hug L.A."/>
            <person name="Sharon I."/>
            <person name="Castelle C.J."/>
            <person name="Probst A.J."/>
            <person name="Thomas B.C."/>
            <person name="Singh A."/>
            <person name="Wilkins M.J."/>
            <person name="Karaoz U."/>
            <person name="Brodie E.L."/>
            <person name="Williams K.H."/>
            <person name="Hubbard S.S."/>
            <person name="Banfield J.F."/>
        </authorList>
    </citation>
    <scope>NUCLEOTIDE SEQUENCE [LARGE SCALE GENOMIC DNA]</scope>
</reference>
<keyword evidence="1" id="KW-1133">Transmembrane helix</keyword>
<gene>
    <name evidence="2" type="ORF">A2693_04455</name>
</gene>
<feature type="transmembrane region" description="Helical" evidence="1">
    <location>
        <begin position="23"/>
        <end position="42"/>
    </location>
</feature>
<name>A0A1F5GB98_9BACT</name>
<proteinExistence type="predicted"/>
<dbReference type="InterPro" id="IPR007445">
    <property type="entry name" value="PilO"/>
</dbReference>
<dbReference type="EMBL" id="MFAY01000018">
    <property type="protein sequence ID" value="OGD89107.1"/>
    <property type="molecule type" value="Genomic_DNA"/>
</dbReference>
<dbReference type="GO" id="GO:0043683">
    <property type="term" value="P:type IV pilus assembly"/>
    <property type="evidence" value="ECO:0007669"/>
    <property type="project" value="InterPro"/>
</dbReference>
<organism evidence="2 3">
    <name type="scientific">Candidatus Curtissbacteria bacterium RIFCSPHIGHO2_01_FULL_40_12</name>
    <dbReference type="NCBI Taxonomy" id="1797710"/>
    <lineage>
        <taxon>Bacteria</taxon>
        <taxon>Candidatus Curtissiibacteriota</taxon>
    </lineage>
</organism>